<gene>
    <name evidence="4" type="primary">truA</name>
    <name evidence="9" type="ORF">A2637_05125</name>
</gene>
<protein>
    <recommendedName>
        <fullName evidence="4">tRNA pseudouridine synthase A</fullName>
        <ecNumber evidence="4">5.4.99.12</ecNumber>
    </recommendedName>
    <alternativeName>
        <fullName evidence="4">tRNA pseudouridine(38-40) synthase</fullName>
    </alternativeName>
    <alternativeName>
        <fullName evidence="4">tRNA pseudouridylate synthase I</fullName>
    </alternativeName>
    <alternativeName>
        <fullName evidence="4">tRNA-uridine isomerase I</fullName>
    </alternativeName>
</protein>
<dbReference type="PANTHER" id="PTHR11142">
    <property type="entry name" value="PSEUDOURIDYLATE SYNTHASE"/>
    <property type="match status" value="1"/>
</dbReference>
<dbReference type="InterPro" id="IPR020094">
    <property type="entry name" value="TruA/RsuA/RluB/E/F_N"/>
</dbReference>
<proteinExistence type="inferred from homology"/>
<keyword evidence="3 4" id="KW-0413">Isomerase</keyword>
<reference evidence="9 10" key="1">
    <citation type="journal article" date="2016" name="Nat. Commun.">
        <title>Thousands of microbial genomes shed light on interconnected biogeochemical processes in an aquifer system.</title>
        <authorList>
            <person name="Anantharaman K."/>
            <person name="Brown C.T."/>
            <person name="Hug L.A."/>
            <person name="Sharon I."/>
            <person name="Castelle C.J."/>
            <person name="Probst A.J."/>
            <person name="Thomas B.C."/>
            <person name="Singh A."/>
            <person name="Wilkins M.J."/>
            <person name="Karaoz U."/>
            <person name="Brodie E.L."/>
            <person name="Williams K.H."/>
            <person name="Hubbard S.S."/>
            <person name="Banfield J.F."/>
        </authorList>
    </citation>
    <scope>NUCLEOTIDE SEQUENCE [LARGE SCALE GENOMIC DNA]</scope>
</reference>
<dbReference type="InterPro" id="IPR020095">
    <property type="entry name" value="PsdUridine_synth_TruA_C"/>
</dbReference>
<dbReference type="FunFam" id="3.30.70.580:FF:000001">
    <property type="entry name" value="tRNA pseudouridine synthase A"/>
    <property type="match status" value="1"/>
</dbReference>
<dbReference type="Gene3D" id="3.30.70.580">
    <property type="entry name" value="Pseudouridine synthase I, catalytic domain, N-terminal subdomain"/>
    <property type="match status" value="1"/>
</dbReference>
<comment type="catalytic activity">
    <reaction evidence="4 7">
        <text>uridine(38/39/40) in tRNA = pseudouridine(38/39/40) in tRNA</text>
        <dbReference type="Rhea" id="RHEA:22376"/>
        <dbReference type="Rhea" id="RHEA-COMP:10085"/>
        <dbReference type="Rhea" id="RHEA-COMP:10087"/>
        <dbReference type="ChEBI" id="CHEBI:65314"/>
        <dbReference type="ChEBI" id="CHEBI:65315"/>
        <dbReference type="EC" id="5.4.99.12"/>
    </reaction>
</comment>
<comment type="subunit">
    <text evidence="4">Homodimer.</text>
</comment>
<evidence type="ECO:0000256" key="4">
    <source>
        <dbReference type="HAMAP-Rule" id="MF_00171"/>
    </source>
</evidence>
<dbReference type="Gene3D" id="3.30.70.660">
    <property type="entry name" value="Pseudouridine synthase I, catalytic domain, C-terminal subdomain"/>
    <property type="match status" value="1"/>
</dbReference>
<feature type="binding site" evidence="4 6">
    <location>
        <position position="109"/>
    </location>
    <ligand>
        <name>substrate</name>
    </ligand>
</feature>
<dbReference type="InterPro" id="IPR001406">
    <property type="entry name" value="PsdUridine_synth_TruA"/>
</dbReference>
<dbReference type="AlphaFoldDB" id="A0A1F6TS21"/>
<feature type="domain" description="Pseudouridine synthase I TruA alpha/beta" evidence="8">
    <location>
        <begin position="5"/>
        <end position="103"/>
    </location>
</feature>
<dbReference type="STRING" id="1817764.A2637_05125"/>
<dbReference type="InterPro" id="IPR020103">
    <property type="entry name" value="PsdUridine_synth_cat_dom_sf"/>
</dbReference>
<evidence type="ECO:0000256" key="3">
    <source>
        <dbReference type="ARBA" id="ARBA00023235"/>
    </source>
</evidence>
<keyword evidence="2 4" id="KW-0819">tRNA processing</keyword>
<dbReference type="GO" id="GO:0003723">
    <property type="term" value="F:RNA binding"/>
    <property type="evidence" value="ECO:0007669"/>
    <property type="project" value="InterPro"/>
</dbReference>
<evidence type="ECO:0000256" key="1">
    <source>
        <dbReference type="ARBA" id="ARBA00009375"/>
    </source>
</evidence>
<sequence>MRIAAIIEYDGSGFSGWQRQEHARSVQGVVEEALSKVADEPIQVTVAGRTDAGVHALAQAIHFDTNATRSEYSWVRGANSNLPDAVAVLWAGEVDAGFHARYSATGRHYHYVILNRPIRPTYLSRSVTWDYRLLDVAPMQKAARHLIGEHDFTSFRAAECQAQSPVRELRALEIKRHGEFVHIRAYANAFLQHMVRNIAGVLMTIGAGEKEPGWAKEVLAARDRAQGGITATPDGLYLAEIEYPEHFKLPRLSRDVGLW</sequence>
<evidence type="ECO:0000256" key="5">
    <source>
        <dbReference type="PIRSR" id="PIRSR001430-1"/>
    </source>
</evidence>
<dbReference type="Pfam" id="PF01416">
    <property type="entry name" value="PseudoU_synth_1"/>
    <property type="match status" value="2"/>
</dbReference>
<comment type="function">
    <text evidence="4">Formation of pseudouridine at positions 38, 39 and 40 in the anticodon stem and loop of transfer RNAs.</text>
</comment>
<dbReference type="CDD" id="cd02570">
    <property type="entry name" value="PseudoU_synth_EcTruA"/>
    <property type="match status" value="1"/>
</dbReference>
<evidence type="ECO:0000313" key="10">
    <source>
        <dbReference type="Proteomes" id="UP000179360"/>
    </source>
</evidence>
<dbReference type="GO" id="GO:0031119">
    <property type="term" value="P:tRNA pseudouridine synthesis"/>
    <property type="evidence" value="ECO:0007669"/>
    <property type="project" value="UniProtKB-UniRule"/>
</dbReference>
<accession>A0A1F6TS21</accession>
<dbReference type="PANTHER" id="PTHR11142:SF0">
    <property type="entry name" value="TRNA PSEUDOURIDINE SYNTHASE-LIKE 1"/>
    <property type="match status" value="1"/>
</dbReference>
<dbReference type="InterPro" id="IPR020097">
    <property type="entry name" value="PsdUridine_synth_TruA_a/b_dom"/>
</dbReference>
<dbReference type="HAMAP" id="MF_00171">
    <property type="entry name" value="TruA"/>
    <property type="match status" value="1"/>
</dbReference>
<comment type="caution">
    <text evidence="4">Lacks conserved residue(s) required for the propagation of feature annotation.</text>
</comment>
<evidence type="ECO:0000256" key="6">
    <source>
        <dbReference type="PIRSR" id="PIRSR001430-2"/>
    </source>
</evidence>
<dbReference type="SUPFAM" id="SSF55120">
    <property type="entry name" value="Pseudouridine synthase"/>
    <property type="match status" value="1"/>
</dbReference>
<comment type="similarity">
    <text evidence="1 4 7">Belongs to the tRNA pseudouridine synthase TruA family.</text>
</comment>
<name>A0A1F6TS21_9PROT</name>
<dbReference type="Proteomes" id="UP000179360">
    <property type="component" value="Unassembled WGS sequence"/>
</dbReference>
<evidence type="ECO:0000313" key="9">
    <source>
        <dbReference type="EMBL" id="OGI47943.1"/>
    </source>
</evidence>
<evidence type="ECO:0000259" key="8">
    <source>
        <dbReference type="Pfam" id="PF01416"/>
    </source>
</evidence>
<evidence type="ECO:0000256" key="7">
    <source>
        <dbReference type="RuleBase" id="RU003792"/>
    </source>
</evidence>
<dbReference type="PIRSF" id="PIRSF001430">
    <property type="entry name" value="tRNA_psdUrid_synth"/>
    <property type="match status" value="1"/>
</dbReference>
<dbReference type="GO" id="GO:0160147">
    <property type="term" value="F:tRNA pseudouridine(38-40) synthase activity"/>
    <property type="evidence" value="ECO:0007669"/>
    <property type="project" value="UniProtKB-EC"/>
</dbReference>
<dbReference type="NCBIfam" id="TIGR00071">
    <property type="entry name" value="hisT_truA"/>
    <property type="match status" value="1"/>
</dbReference>
<dbReference type="EMBL" id="MFSY01000004">
    <property type="protein sequence ID" value="OGI47943.1"/>
    <property type="molecule type" value="Genomic_DNA"/>
</dbReference>
<comment type="caution">
    <text evidence="9">The sequence shown here is derived from an EMBL/GenBank/DDBJ whole genome shotgun (WGS) entry which is preliminary data.</text>
</comment>
<dbReference type="EC" id="5.4.99.12" evidence="4"/>
<feature type="active site" description="Nucleophile" evidence="4 5">
    <location>
        <position position="51"/>
    </location>
</feature>
<evidence type="ECO:0000256" key="2">
    <source>
        <dbReference type="ARBA" id="ARBA00022694"/>
    </source>
</evidence>
<feature type="domain" description="Pseudouridine synthase I TruA alpha/beta" evidence="8">
    <location>
        <begin position="142"/>
        <end position="244"/>
    </location>
</feature>
<organism evidence="9 10">
    <name type="scientific">Candidatus Muproteobacteria bacterium RIFCSPHIGHO2_01_FULL_65_16</name>
    <dbReference type="NCBI Taxonomy" id="1817764"/>
    <lineage>
        <taxon>Bacteria</taxon>
        <taxon>Pseudomonadati</taxon>
        <taxon>Pseudomonadota</taxon>
        <taxon>Candidatus Muproteobacteria</taxon>
    </lineage>
</organism>